<evidence type="ECO:0000313" key="1">
    <source>
        <dbReference type="EMBL" id="KAF0917285.1"/>
    </source>
</evidence>
<keyword evidence="2" id="KW-1185">Reference proteome</keyword>
<name>A0A6G1DWQ6_9ORYZ</name>
<comment type="caution">
    <text evidence="1">The sequence shown here is derived from an EMBL/GenBank/DDBJ whole genome shotgun (WGS) entry which is preliminary data.</text>
</comment>
<accession>A0A6G1DWQ6</accession>
<reference evidence="1 2" key="1">
    <citation type="submission" date="2019-11" db="EMBL/GenBank/DDBJ databases">
        <title>Whole genome sequence of Oryza granulata.</title>
        <authorList>
            <person name="Li W."/>
        </authorList>
    </citation>
    <scope>NUCLEOTIDE SEQUENCE [LARGE SCALE GENOMIC DNA]</scope>
    <source>
        <strain evidence="2">cv. Menghai</strain>
        <tissue evidence="1">Leaf</tissue>
    </source>
</reference>
<organism evidence="1 2">
    <name type="scientific">Oryza meyeriana var. granulata</name>
    <dbReference type="NCBI Taxonomy" id="110450"/>
    <lineage>
        <taxon>Eukaryota</taxon>
        <taxon>Viridiplantae</taxon>
        <taxon>Streptophyta</taxon>
        <taxon>Embryophyta</taxon>
        <taxon>Tracheophyta</taxon>
        <taxon>Spermatophyta</taxon>
        <taxon>Magnoliopsida</taxon>
        <taxon>Liliopsida</taxon>
        <taxon>Poales</taxon>
        <taxon>Poaceae</taxon>
        <taxon>BOP clade</taxon>
        <taxon>Oryzoideae</taxon>
        <taxon>Oryzeae</taxon>
        <taxon>Oryzinae</taxon>
        <taxon>Oryza</taxon>
        <taxon>Oryza meyeriana</taxon>
    </lineage>
</organism>
<dbReference type="EMBL" id="SPHZ02000005">
    <property type="protein sequence ID" value="KAF0917285.1"/>
    <property type="molecule type" value="Genomic_DNA"/>
</dbReference>
<sequence>MRLVLRRGGPKRVAVLVHMADRWSLGSAGVLLWMRWGKAGDDNSGVTGSGGSRENIMEGLIRRELD</sequence>
<gene>
    <name evidence="1" type="ORF">E2562_017461</name>
</gene>
<proteinExistence type="predicted"/>
<dbReference type="Proteomes" id="UP000479710">
    <property type="component" value="Unassembled WGS sequence"/>
</dbReference>
<evidence type="ECO:0000313" key="2">
    <source>
        <dbReference type="Proteomes" id="UP000479710"/>
    </source>
</evidence>
<dbReference type="AlphaFoldDB" id="A0A6G1DWQ6"/>
<protein>
    <submittedName>
        <fullName evidence="1">Uncharacterized protein</fullName>
    </submittedName>
</protein>